<reference evidence="2 3" key="1">
    <citation type="submission" date="2016-10" db="EMBL/GenBank/DDBJ databases">
        <authorList>
            <person name="Varghese N."/>
            <person name="Submissions S."/>
        </authorList>
    </citation>
    <scope>NUCLEOTIDE SEQUENCE [LARGE SCALE GENOMIC DNA]</scope>
    <source>
        <strain evidence="2 3">DSM 2373</strain>
    </source>
</reference>
<proteinExistence type="predicted"/>
<dbReference type="InterPro" id="IPR027618">
    <property type="entry name" value="Beta_prop_Msarc"/>
</dbReference>
<dbReference type="STRING" id="2200.GCA_001571405_00613"/>
<dbReference type="RefSeq" id="WP_150468685.1">
    <property type="nucleotide sequence ID" value="NZ_BCNX01000004.1"/>
</dbReference>
<feature type="compositionally biased region" description="Low complexity" evidence="1">
    <location>
        <begin position="69"/>
        <end position="82"/>
    </location>
</feature>
<dbReference type="PANTHER" id="PTHR36842">
    <property type="entry name" value="PROTEIN TOLB HOMOLOG"/>
    <property type="match status" value="1"/>
</dbReference>
<gene>
    <name evidence="2" type="ORF">SAMN04488571_10246</name>
</gene>
<feature type="compositionally biased region" description="Polar residues" evidence="1">
    <location>
        <begin position="130"/>
        <end position="144"/>
    </location>
</feature>
<evidence type="ECO:0000313" key="3">
    <source>
        <dbReference type="Proteomes" id="UP000326500"/>
    </source>
</evidence>
<dbReference type="Gene3D" id="2.120.10.30">
    <property type="entry name" value="TolB, C-terminal domain"/>
    <property type="match status" value="1"/>
</dbReference>
<dbReference type="SUPFAM" id="SSF82171">
    <property type="entry name" value="DPP6 N-terminal domain-like"/>
    <property type="match status" value="1"/>
</dbReference>
<dbReference type="InterPro" id="IPR011042">
    <property type="entry name" value="6-blade_b-propeller_TolB-like"/>
</dbReference>
<feature type="region of interest" description="Disordered" evidence="1">
    <location>
        <begin position="69"/>
        <end position="144"/>
    </location>
</feature>
<dbReference type="OrthoDB" id="146042at2157"/>
<dbReference type="NCBIfam" id="TIGR04275">
    <property type="entry name" value="beta_prop_Msarc"/>
    <property type="match status" value="1"/>
</dbReference>
<evidence type="ECO:0000256" key="1">
    <source>
        <dbReference type="SAM" id="MobiDB-lite"/>
    </source>
</evidence>
<name>A0A1G8XTN9_9EURY</name>
<dbReference type="Proteomes" id="UP000326500">
    <property type="component" value="Unassembled WGS sequence"/>
</dbReference>
<dbReference type="PANTHER" id="PTHR36842:SF1">
    <property type="entry name" value="PROTEIN TOLB"/>
    <property type="match status" value="1"/>
</dbReference>
<dbReference type="EMBL" id="FNFT01000002">
    <property type="protein sequence ID" value="SDJ93883.1"/>
    <property type="molecule type" value="Genomic_DNA"/>
</dbReference>
<dbReference type="AlphaFoldDB" id="A0A1G8XTN9"/>
<protein>
    <submittedName>
        <fullName evidence="2">Beta propeller repeat-containing protein</fullName>
    </submittedName>
</protein>
<accession>A0A1G8XTN9</accession>
<organism evidence="2 3">
    <name type="scientific">Methanoculleus thermophilus</name>
    <dbReference type="NCBI Taxonomy" id="2200"/>
    <lineage>
        <taxon>Archaea</taxon>
        <taxon>Methanobacteriati</taxon>
        <taxon>Methanobacteriota</taxon>
        <taxon>Stenosarchaea group</taxon>
        <taxon>Methanomicrobia</taxon>
        <taxon>Methanomicrobiales</taxon>
        <taxon>Methanomicrobiaceae</taxon>
        <taxon>Methanoculleus</taxon>
    </lineage>
</organism>
<evidence type="ECO:0000313" key="2">
    <source>
        <dbReference type="EMBL" id="SDJ93883.1"/>
    </source>
</evidence>
<keyword evidence="3" id="KW-1185">Reference proteome</keyword>
<sequence>MNSMVCRVMIAAVITIAFLTGLASAQVIPIEPIQSPPVIGPPQPPTPTPTPTVRQPIGMLPEEPVGILPVTPTAEPTQTPAPTTAPPTPTQTQTTTPAQPTVAPGREQPPATAPTQQVPGVRPPQDQIPAPQNATASTVMQLSSGPGNKLNPVISLNQVAWFDENTSSVHLHNLLTGNTTVISDEASRPLMLSDELAISGDYVVWTAENPQGETSIYLYEISSGTLQQVANETGRPGLPGVSENYVVWVAGDELGDVYVYDIANGTTMPATMDRYLQLWPDTAAETFIWADNETDDGDLDIAVAAPGMDRIMLLGGAGEDVYPDISSDGNRVAWIKSLNIQTAVYLYDLTTDNTTLVTGESGEPDAVAVDGDYVVYSDWRNGNLDLYVYDIRTGVETPLVEDQYDQSLPDISAGRVVWMGNNTDQWEIYTAEVPAGSTPPGPAGGPL</sequence>
<feature type="compositionally biased region" description="Low complexity" evidence="1">
    <location>
        <begin position="90"/>
        <end position="117"/>
    </location>
</feature>